<name>A0AAD7GSN1_MYCRO</name>
<keyword evidence="6" id="KW-1185">Reference proteome</keyword>
<comment type="caution">
    <text evidence="5">The sequence shown here is derived from an EMBL/GenBank/DDBJ whole genome shotgun (WGS) entry which is preliminary data.</text>
</comment>
<feature type="domain" description="MYND-type" evidence="4">
    <location>
        <begin position="266"/>
        <end position="285"/>
    </location>
</feature>
<evidence type="ECO:0000259" key="4">
    <source>
        <dbReference type="Pfam" id="PF01753"/>
    </source>
</evidence>
<proteinExistence type="predicted"/>
<organism evidence="5 6">
    <name type="scientific">Mycena rosella</name>
    <name type="common">Pink bonnet</name>
    <name type="synonym">Agaricus rosellus</name>
    <dbReference type="NCBI Taxonomy" id="1033263"/>
    <lineage>
        <taxon>Eukaryota</taxon>
        <taxon>Fungi</taxon>
        <taxon>Dikarya</taxon>
        <taxon>Basidiomycota</taxon>
        <taxon>Agaricomycotina</taxon>
        <taxon>Agaricomycetes</taxon>
        <taxon>Agaricomycetidae</taxon>
        <taxon>Agaricales</taxon>
        <taxon>Marasmiineae</taxon>
        <taxon>Mycenaceae</taxon>
        <taxon>Mycena</taxon>
    </lineage>
</organism>
<dbReference type="EMBL" id="JARKIE010000010">
    <property type="protein sequence ID" value="KAJ7704432.1"/>
    <property type="molecule type" value="Genomic_DNA"/>
</dbReference>
<gene>
    <name evidence="5" type="ORF">B0H17DRAFT_1039654</name>
</gene>
<dbReference type="AlphaFoldDB" id="A0AAD7GSN1"/>
<keyword evidence="2" id="KW-0863">Zinc-finger</keyword>
<evidence type="ECO:0000313" key="5">
    <source>
        <dbReference type="EMBL" id="KAJ7704432.1"/>
    </source>
</evidence>
<evidence type="ECO:0000256" key="1">
    <source>
        <dbReference type="ARBA" id="ARBA00022723"/>
    </source>
</evidence>
<feature type="domain" description="MYND-type" evidence="4">
    <location>
        <begin position="210"/>
        <end position="243"/>
    </location>
</feature>
<protein>
    <recommendedName>
        <fullName evidence="4">MYND-type domain-containing protein</fullName>
    </recommendedName>
</protein>
<dbReference type="InterPro" id="IPR002893">
    <property type="entry name" value="Znf_MYND"/>
</dbReference>
<dbReference type="SUPFAM" id="SSF144232">
    <property type="entry name" value="HIT/MYND zinc finger-like"/>
    <property type="match status" value="1"/>
</dbReference>
<dbReference type="GO" id="GO:0008270">
    <property type="term" value="F:zinc ion binding"/>
    <property type="evidence" value="ECO:0007669"/>
    <property type="project" value="UniProtKB-KW"/>
</dbReference>
<dbReference type="Proteomes" id="UP001221757">
    <property type="component" value="Unassembled WGS sequence"/>
</dbReference>
<keyword evidence="1" id="KW-0479">Metal-binding</keyword>
<keyword evidence="3" id="KW-0862">Zinc</keyword>
<evidence type="ECO:0000256" key="3">
    <source>
        <dbReference type="ARBA" id="ARBA00022833"/>
    </source>
</evidence>
<evidence type="ECO:0000256" key="2">
    <source>
        <dbReference type="ARBA" id="ARBA00022771"/>
    </source>
</evidence>
<dbReference type="Pfam" id="PF01753">
    <property type="entry name" value="zf-MYND"/>
    <property type="match status" value="2"/>
</dbReference>
<evidence type="ECO:0000313" key="6">
    <source>
        <dbReference type="Proteomes" id="UP001221757"/>
    </source>
</evidence>
<accession>A0AAD7GSN1</accession>
<reference evidence="5" key="1">
    <citation type="submission" date="2023-03" db="EMBL/GenBank/DDBJ databases">
        <title>Massive genome expansion in bonnet fungi (Mycena s.s.) driven by repeated elements and novel gene families across ecological guilds.</title>
        <authorList>
            <consortium name="Lawrence Berkeley National Laboratory"/>
            <person name="Harder C.B."/>
            <person name="Miyauchi S."/>
            <person name="Viragh M."/>
            <person name="Kuo A."/>
            <person name="Thoen E."/>
            <person name="Andreopoulos B."/>
            <person name="Lu D."/>
            <person name="Skrede I."/>
            <person name="Drula E."/>
            <person name="Henrissat B."/>
            <person name="Morin E."/>
            <person name="Kohler A."/>
            <person name="Barry K."/>
            <person name="LaButti K."/>
            <person name="Morin E."/>
            <person name="Salamov A."/>
            <person name="Lipzen A."/>
            <person name="Mereny Z."/>
            <person name="Hegedus B."/>
            <person name="Baldrian P."/>
            <person name="Stursova M."/>
            <person name="Weitz H."/>
            <person name="Taylor A."/>
            <person name="Grigoriev I.V."/>
            <person name="Nagy L.G."/>
            <person name="Martin F."/>
            <person name="Kauserud H."/>
        </authorList>
    </citation>
    <scope>NUCLEOTIDE SEQUENCE</scope>
    <source>
        <strain evidence="5">CBHHK067</strain>
    </source>
</reference>
<sequence length="300" mass="34013">MDNLFKELFRRDIPSTACVMYVEDLQKVPRPVLSATTTTEEAKLVENRTFRPSSFFPNLSEPLKVEAVRLQQQNLQGFAVGFSLKGISPQELVGLAVHFGQCCEGQALLYILDPTNKTSRFYMLGAATRVGPIRAMLQYNEALFRTTLVPACRNCRYMVKAVNDALGTTRVDQKIGRVPALEYRDLAVARNESNALLPPSLICFGQTIKKCKNRQSRKYECPYCLMAWYCSSSCRAADWSTHARGPCCRYRWCAEPCWDVGDRIPARYCGVEHQTKDWPTHKPWCKDRANKGPVPALQAR</sequence>